<feature type="compositionally biased region" description="Polar residues" evidence="1">
    <location>
        <begin position="25"/>
        <end position="38"/>
    </location>
</feature>
<feature type="region of interest" description="Disordered" evidence="1">
    <location>
        <begin position="133"/>
        <end position="158"/>
    </location>
</feature>
<dbReference type="AlphaFoldDB" id="A0AAV2MN65"/>
<keyword evidence="3" id="KW-1185">Reference proteome</keyword>
<gene>
    <name evidence="2" type="ORF">KC01_LOCUS40696</name>
</gene>
<name>A0AAV2MN65_KNICA</name>
<evidence type="ECO:0000313" key="3">
    <source>
        <dbReference type="Proteomes" id="UP001497482"/>
    </source>
</evidence>
<reference evidence="2 3" key="1">
    <citation type="submission" date="2024-04" db="EMBL/GenBank/DDBJ databases">
        <authorList>
            <person name="Waldvogel A.-M."/>
            <person name="Schoenle A."/>
        </authorList>
    </citation>
    <scope>NUCLEOTIDE SEQUENCE [LARGE SCALE GENOMIC DNA]</scope>
</reference>
<feature type="region of interest" description="Disordered" evidence="1">
    <location>
        <begin position="19"/>
        <end position="38"/>
    </location>
</feature>
<evidence type="ECO:0000313" key="2">
    <source>
        <dbReference type="EMBL" id="CAL1614660.1"/>
    </source>
</evidence>
<dbReference type="EMBL" id="OZ035831">
    <property type="protein sequence ID" value="CAL1614660.1"/>
    <property type="molecule type" value="Genomic_DNA"/>
</dbReference>
<sequence length="158" mass="17151">MSLVRALLSRAGVHVSRVPHAQVRTRGSWSRPQDQRSPCRSQVRDIKARVSGFLNVKLQGSAATAAAWTRGLSTSPRCGPCGHSSVSPYLNRSTVVQDNEASTDDVLSHQIMLRPLSLSGVGDGTSLLKLRDLPQQDHPPPHTHLREGGEGLFMTRVS</sequence>
<organism evidence="2 3">
    <name type="scientific">Knipowitschia caucasica</name>
    <name type="common">Caucasian dwarf goby</name>
    <name type="synonym">Pomatoschistus caucasicus</name>
    <dbReference type="NCBI Taxonomy" id="637954"/>
    <lineage>
        <taxon>Eukaryota</taxon>
        <taxon>Metazoa</taxon>
        <taxon>Chordata</taxon>
        <taxon>Craniata</taxon>
        <taxon>Vertebrata</taxon>
        <taxon>Euteleostomi</taxon>
        <taxon>Actinopterygii</taxon>
        <taxon>Neopterygii</taxon>
        <taxon>Teleostei</taxon>
        <taxon>Neoteleostei</taxon>
        <taxon>Acanthomorphata</taxon>
        <taxon>Gobiaria</taxon>
        <taxon>Gobiiformes</taxon>
        <taxon>Gobioidei</taxon>
        <taxon>Gobiidae</taxon>
        <taxon>Gobiinae</taxon>
        <taxon>Knipowitschia</taxon>
    </lineage>
</organism>
<accession>A0AAV2MN65</accession>
<protein>
    <submittedName>
        <fullName evidence="2">Uncharacterized protein</fullName>
    </submittedName>
</protein>
<dbReference type="Proteomes" id="UP001497482">
    <property type="component" value="Chromosome 9"/>
</dbReference>
<proteinExistence type="predicted"/>
<evidence type="ECO:0000256" key="1">
    <source>
        <dbReference type="SAM" id="MobiDB-lite"/>
    </source>
</evidence>